<sequence length="190" mass="21702">MPKFTLMVSEVWTRAIQIEASSLKEVMRLYSRGLVLDPDAELIDENLEFSHVQDVETWTAEDDQGNTYYGDDLVAIAKELGDERRKAWHGLNAAVTEFNKLMDELILDERDGYPDFSQLVKEHCGALPQKHEADSNYWSVYTSLCKQAEAAVNAAKDLTRAYRRCDSPVEIAKLEEEFSRKKHVEEGTPD</sequence>
<proteinExistence type="predicted"/>
<evidence type="ECO:0000313" key="1">
    <source>
        <dbReference type="EMBL" id="TKJ40957.1"/>
    </source>
</evidence>
<name>A0A532V1T5_UNCT6</name>
<dbReference type="EMBL" id="NJBO01000015">
    <property type="protein sequence ID" value="TKJ40957.1"/>
    <property type="molecule type" value="Genomic_DNA"/>
</dbReference>
<reference evidence="1 2" key="1">
    <citation type="submission" date="2017-06" db="EMBL/GenBank/DDBJ databases">
        <title>Novel microbial phyla capable of carbon fixation and sulfur reduction in deep-sea sediments.</title>
        <authorList>
            <person name="Huang J."/>
            <person name="Baker B."/>
            <person name="Wang Y."/>
        </authorList>
    </citation>
    <scope>NUCLEOTIDE SEQUENCE [LARGE SCALE GENOMIC DNA]</scope>
    <source>
        <strain evidence="1">B3_TA06</strain>
    </source>
</reference>
<protein>
    <submittedName>
        <fullName evidence="1">Uncharacterized protein</fullName>
    </submittedName>
</protein>
<comment type="caution">
    <text evidence="1">The sequence shown here is derived from an EMBL/GenBank/DDBJ whole genome shotgun (WGS) entry which is preliminary data.</text>
</comment>
<organism evidence="1 2">
    <name type="scientific">candidate division TA06 bacterium B3_TA06</name>
    <dbReference type="NCBI Taxonomy" id="2012487"/>
    <lineage>
        <taxon>Bacteria</taxon>
        <taxon>Bacteria division TA06</taxon>
    </lineage>
</organism>
<gene>
    <name evidence="1" type="ORF">CEE36_08810</name>
</gene>
<dbReference type="AlphaFoldDB" id="A0A532V1T5"/>
<accession>A0A532V1T5</accession>
<dbReference type="Proteomes" id="UP000317778">
    <property type="component" value="Unassembled WGS sequence"/>
</dbReference>
<evidence type="ECO:0000313" key="2">
    <source>
        <dbReference type="Proteomes" id="UP000317778"/>
    </source>
</evidence>